<sequence length="410" mass="44731">MRLRQRTHFAVTLVLIIAFNSSASASHALAVRASDPAVPRLPRDVSRAAPTGLLSPASCSCPKRPHYAASDAIPGAPMRSWRIRGSSQGSRARRSNVSLPMKEDPSLKPPPRSVGLSGGSWRTPPLHHVTSLTGQKTREPVRKILRPPPANASAIPALLPAADEAPVGTHSLRATENRAFFVFSPRALRRPAGVSRTLSTVFATYEAGSVRGRVGVREIMRFFSFPLYPGAGRPFHGALRNLLVDKILNRMHRRRHSACYSAIFPHKYKGAQSPFTSTSRTPGVRRGRETVEYTIAEETAINENPWLPPPLLPAASFLLSLLICPAVLPDTQINHSPYFLSIPLHFLFDSSSSGHPHPPPISPSPPYPSQPLLHPFLLLYVSTSTSTSTFSTTSVHFNLTPPPTISFHLL</sequence>
<evidence type="ECO:0000256" key="2">
    <source>
        <dbReference type="SAM" id="SignalP"/>
    </source>
</evidence>
<name>A0A423TL48_PENVA</name>
<keyword evidence="2" id="KW-0732">Signal</keyword>
<proteinExistence type="predicted"/>
<dbReference type="AlphaFoldDB" id="A0A423TL48"/>
<reference evidence="3 4" key="1">
    <citation type="submission" date="2018-04" db="EMBL/GenBank/DDBJ databases">
        <authorList>
            <person name="Zhang X."/>
            <person name="Yuan J."/>
            <person name="Li F."/>
            <person name="Xiang J."/>
        </authorList>
    </citation>
    <scope>NUCLEOTIDE SEQUENCE [LARGE SCALE GENOMIC DNA]</scope>
    <source>
        <tissue evidence="3">Muscle</tissue>
    </source>
</reference>
<keyword evidence="4" id="KW-1185">Reference proteome</keyword>
<gene>
    <name evidence="3" type="ORF">C7M84_004180</name>
</gene>
<feature type="chain" id="PRO_5019298404" evidence="2">
    <location>
        <begin position="26"/>
        <end position="410"/>
    </location>
</feature>
<protein>
    <submittedName>
        <fullName evidence="3">Uncharacterized protein</fullName>
    </submittedName>
</protein>
<evidence type="ECO:0000313" key="3">
    <source>
        <dbReference type="EMBL" id="ROT77190.1"/>
    </source>
</evidence>
<organism evidence="3 4">
    <name type="scientific">Penaeus vannamei</name>
    <name type="common">Whiteleg shrimp</name>
    <name type="synonym">Litopenaeus vannamei</name>
    <dbReference type="NCBI Taxonomy" id="6689"/>
    <lineage>
        <taxon>Eukaryota</taxon>
        <taxon>Metazoa</taxon>
        <taxon>Ecdysozoa</taxon>
        <taxon>Arthropoda</taxon>
        <taxon>Crustacea</taxon>
        <taxon>Multicrustacea</taxon>
        <taxon>Malacostraca</taxon>
        <taxon>Eumalacostraca</taxon>
        <taxon>Eucarida</taxon>
        <taxon>Decapoda</taxon>
        <taxon>Dendrobranchiata</taxon>
        <taxon>Penaeoidea</taxon>
        <taxon>Penaeidae</taxon>
        <taxon>Penaeus</taxon>
    </lineage>
</organism>
<evidence type="ECO:0000256" key="1">
    <source>
        <dbReference type="SAM" id="MobiDB-lite"/>
    </source>
</evidence>
<comment type="caution">
    <text evidence="3">The sequence shown here is derived from an EMBL/GenBank/DDBJ whole genome shotgun (WGS) entry which is preliminary data.</text>
</comment>
<feature type="signal peptide" evidence="2">
    <location>
        <begin position="1"/>
        <end position="25"/>
    </location>
</feature>
<accession>A0A423TL48</accession>
<dbReference type="EMBL" id="QCYY01001561">
    <property type="protein sequence ID" value="ROT77190.1"/>
    <property type="molecule type" value="Genomic_DNA"/>
</dbReference>
<evidence type="ECO:0000313" key="4">
    <source>
        <dbReference type="Proteomes" id="UP000283509"/>
    </source>
</evidence>
<reference evidence="3 4" key="2">
    <citation type="submission" date="2019-01" db="EMBL/GenBank/DDBJ databases">
        <title>The decoding of complex shrimp genome reveals the adaptation for benthos swimmer, frequently molting mechanism and breeding impact on genome.</title>
        <authorList>
            <person name="Sun Y."/>
            <person name="Gao Y."/>
            <person name="Yu Y."/>
        </authorList>
    </citation>
    <scope>NUCLEOTIDE SEQUENCE [LARGE SCALE GENOMIC DNA]</scope>
    <source>
        <tissue evidence="3">Muscle</tissue>
    </source>
</reference>
<feature type="region of interest" description="Disordered" evidence="1">
    <location>
        <begin position="78"/>
        <end position="137"/>
    </location>
</feature>
<dbReference type="Proteomes" id="UP000283509">
    <property type="component" value="Unassembled WGS sequence"/>
</dbReference>